<proteinExistence type="predicted"/>
<comment type="caution">
    <text evidence="1">The sequence shown here is derived from an EMBL/GenBank/DDBJ whole genome shotgun (WGS) entry which is preliminary data.</text>
</comment>
<evidence type="ECO:0000313" key="2">
    <source>
        <dbReference type="Proteomes" id="UP000614287"/>
    </source>
</evidence>
<dbReference type="AlphaFoldDB" id="A0A8J3CJT4"/>
<dbReference type="EMBL" id="BMZG01000002">
    <property type="protein sequence ID" value="GHA66438.1"/>
    <property type="molecule type" value="Genomic_DNA"/>
</dbReference>
<organism evidence="1 2">
    <name type="scientific">Formosimonas limnophila</name>
    <dbReference type="NCBI Taxonomy" id="1384487"/>
    <lineage>
        <taxon>Bacteria</taxon>
        <taxon>Pseudomonadati</taxon>
        <taxon>Pseudomonadota</taxon>
        <taxon>Betaproteobacteria</taxon>
        <taxon>Burkholderiales</taxon>
        <taxon>Burkholderiaceae</taxon>
        <taxon>Formosimonas</taxon>
    </lineage>
</organism>
<dbReference type="Proteomes" id="UP000614287">
    <property type="component" value="Unassembled WGS sequence"/>
</dbReference>
<sequence>MNDFDEGFEFGNFHEFVGGAVVGVFCGKFRFNLIDYCKLTKQESYLYEIRYNYCMYLEFCCFDSELYNTD</sequence>
<reference evidence="1" key="1">
    <citation type="journal article" date="2014" name="Int. J. Syst. Evol. Microbiol.">
        <title>Complete genome sequence of Corynebacterium casei LMG S-19264T (=DSM 44701T), isolated from a smear-ripened cheese.</title>
        <authorList>
            <consortium name="US DOE Joint Genome Institute (JGI-PGF)"/>
            <person name="Walter F."/>
            <person name="Albersmeier A."/>
            <person name="Kalinowski J."/>
            <person name="Ruckert C."/>
        </authorList>
    </citation>
    <scope>NUCLEOTIDE SEQUENCE</scope>
    <source>
        <strain evidence="1">KCTC 32501</strain>
    </source>
</reference>
<name>A0A8J3CJT4_9BURK</name>
<evidence type="ECO:0000313" key="1">
    <source>
        <dbReference type="EMBL" id="GHA66438.1"/>
    </source>
</evidence>
<accession>A0A8J3CJT4</accession>
<gene>
    <name evidence="1" type="ORF">GCM10009007_03660</name>
</gene>
<protein>
    <submittedName>
        <fullName evidence="1">Uncharacterized protein</fullName>
    </submittedName>
</protein>
<keyword evidence="2" id="KW-1185">Reference proteome</keyword>
<reference evidence="1" key="2">
    <citation type="submission" date="2020-09" db="EMBL/GenBank/DDBJ databases">
        <authorList>
            <person name="Sun Q."/>
            <person name="Kim S."/>
        </authorList>
    </citation>
    <scope>NUCLEOTIDE SEQUENCE</scope>
    <source>
        <strain evidence="1">KCTC 32501</strain>
    </source>
</reference>